<dbReference type="HOGENOM" id="CLU_1540286_0_0_1"/>
<evidence type="ECO:0000313" key="3">
    <source>
        <dbReference type="Proteomes" id="UP000027265"/>
    </source>
</evidence>
<keyword evidence="3" id="KW-1185">Reference proteome</keyword>
<sequence length="174" mass="19427">MYHRLGREVVCWFRQDLRPGRLSIFVSFTLLSTSYLMAAAWIPRNRAVTLSQPGKSQHWDIAAGVVQPRVARGCLLLSANVQLYHVLVVCSMSLVAVALIESALDQFLRLRPHSFLSCMCLESWLTGVSCCWRATFPCAVLARLRCEGTVGGMRERARRVIAVSYYAGNTQGFG</sequence>
<protein>
    <submittedName>
        <fullName evidence="2">Uncharacterized protein</fullName>
    </submittedName>
</protein>
<accession>A0A067PQK5</accession>
<dbReference type="EMBL" id="KL197739">
    <property type="protein sequence ID" value="KDQ52601.1"/>
    <property type="molecule type" value="Genomic_DNA"/>
</dbReference>
<keyword evidence="1" id="KW-0812">Transmembrane</keyword>
<proteinExistence type="predicted"/>
<gene>
    <name evidence="2" type="ORF">JAAARDRAFT_480715</name>
</gene>
<keyword evidence="1" id="KW-1133">Transmembrane helix</keyword>
<feature type="transmembrane region" description="Helical" evidence="1">
    <location>
        <begin position="83"/>
        <end position="104"/>
    </location>
</feature>
<organism evidence="2 3">
    <name type="scientific">Jaapia argillacea MUCL 33604</name>
    <dbReference type="NCBI Taxonomy" id="933084"/>
    <lineage>
        <taxon>Eukaryota</taxon>
        <taxon>Fungi</taxon>
        <taxon>Dikarya</taxon>
        <taxon>Basidiomycota</taxon>
        <taxon>Agaricomycotina</taxon>
        <taxon>Agaricomycetes</taxon>
        <taxon>Agaricomycetidae</taxon>
        <taxon>Jaapiales</taxon>
        <taxon>Jaapiaceae</taxon>
        <taxon>Jaapia</taxon>
    </lineage>
</organism>
<evidence type="ECO:0000256" key="1">
    <source>
        <dbReference type="SAM" id="Phobius"/>
    </source>
</evidence>
<keyword evidence="1" id="KW-0472">Membrane</keyword>
<dbReference type="Proteomes" id="UP000027265">
    <property type="component" value="Unassembled WGS sequence"/>
</dbReference>
<evidence type="ECO:0000313" key="2">
    <source>
        <dbReference type="EMBL" id="KDQ52601.1"/>
    </source>
</evidence>
<dbReference type="InParanoid" id="A0A067PQK5"/>
<dbReference type="AlphaFoldDB" id="A0A067PQK5"/>
<name>A0A067PQK5_9AGAM</name>
<reference evidence="3" key="1">
    <citation type="journal article" date="2014" name="Proc. Natl. Acad. Sci. U.S.A.">
        <title>Extensive sampling of basidiomycete genomes demonstrates inadequacy of the white-rot/brown-rot paradigm for wood decay fungi.</title>
        <authorList>
            <person name="Riley R."/>
            <person name="Salamov A.A."/>
            <person name="Brown D.W."/>
            <person name="Nagy L.G."/>
            <person name="Floudas D."/>
            <person name="Held B.W."/>
            <person name="Levasseur A."/>
            <person name="Lombard V."/>
            <person name="Morin E."/>
            <person name="Otillar R."/>
            <person name="Lindquist E.A."/>
            <person name="Sun H."/>
            <person name="LaButti K.M."/>
            <person name="Schmutz J."/>
            <person name="Jabbour D."/>
            <person name="Luo H."/>
            <person name="Baker S.E."/>
            <person name="Pisabarro A.G."/>
            <person name="Walton J.D."/>
            <person name="Blanchette R.A."/>
            <person name="Henrissat B."/>
            <person name="Martin F."/>
            <person name="Cullen D."/>
            <person name="Hibbett D.S."/>
            <person name="Grigoriev I.V."/>
        </authorList>
    </citation>
    <scope>NUCLEOTIDE SEQUENCE [LARGE SCALE GENOMIC DNA]</scope>
    <source>
        <strain evidence="3">MUCL 33604</strain>
    </source>
</reference>
<feature type="transmembrane region" description="Helical" evidence="1">
    <location>
        <begin position="21"/>
        <end position="42"/>
    </location>
</feature>